<gene>
    <name evidence="2" type="ORF">GPUH_LOCUS6080</name>
</gene>
<dbReference type="WBParaSite" id="GPUH_0000608801-mRNA-1">
    <property type="protein sequence ID" value="GPUH_0000608801-mRNA-1"/>
    <property type="gene ID" value="GPUH_0000608801"/>
</dbReference>
<proteinExistence type="predicted"/>
<dbReference type="OrthoDB" id="5855077at2759"/>
<keyword evidence="1" id="KW-0812">Transmembrane</keyword>
<dbReference type="AlphaFoldDB" id="A0A183DBI9"/>
<evidence type="ECO:0000313" key="3">
    <source>
        <dbReference type="Proteomes" id="UP000271098"/>
    </source>
</evidence>
<evidence type="ECO:0000313" key="2">
    <source>
        <dbReference type="EMBL" id="VDK53320.1"/>
    </source>
</evidence>
<evidence type="ECO:0000313" key="4">
    <source>
        <dbReference type="WBParaSite" id="GPUH_0000608801-mRNA-1"/>
    </source>
</evidence>
<name>A0A183DBI9_9BILA</name>
<reference evidence="2 3" key="2">
    <citation type="submission" date="2018-11" db="EMBL/GenBank/DDBJ databases">
        <authorList>
            <consortium name="Pathogen Informatics"/>
        </authorList>
    </citation>
    <scope>NUCLEOTIDE SEQUENCE [LARGE SCALE GENOMIC DNA]</scope>
</reference>
<sequence>MCIIFGYIALFAIAFGGQTTASSNMFFILSAGTLLAAVYLVFDDVRKRIHLVDFTSADQLLSFSSWTAFCLGALNGLHLFVASPTLYQVW</sequence>
<protein>
    <submittedName>
        <fullName evidence="4">HCO3_cotransp domain-containing protein</fullName>
    </submittedName>
</protein>
<reference evidence="4" key="1">
    <citation type="submission" date="2016-06" db="UniProtKB">
        <authorList>
            <consortium name="WormBaseParasite"/>
        </authorList>
    </citation>
    <scope>IDENTIFICATION</scope>
</reference>
<dbReference type="Proteomes" id="UP000271098">
    <property type="component" value="Unassembled WGS sequence"/>
</dbReference>
<accession>A0A183DBI9</accession>
<keyword evidence="3" id="KW-1185">Reference proteome</keyword>
<feature type="transmembrane region" description="Helical" evidence="1">
    <location>
        <begin position="63"/>
        <end position="87"/>
    </location>
</feature>
<feature type="transmembrane region" description="Helical" evidence="1">
    <location>
        <begin position="26"/>
        <end position="42"/>
    </location>
</feature>
<dbReference type="EMBL" id="UYRT01013724">
    <property type="protein sequence ID" value="VDK53320.1"/>
    <property type="molecule type" value="Genomic_DNA"/>
</dbReference>
<evidence type="ECO:0000256" key="1">
    <source>
        <dbReference type="SAM" id="Phobius"/>
    </source>
</evidence>
<keyword evidence="1" id="KW-1133">Transmembrane helix</keyword>
<keyword evidence="1" id="KW-0472">Membrane</keyword>
<organism evidence="4">
    <name type="scientific">Gongylonema pulchrum</name>
    <dbReference type="NCBI Taxonomy" id="637853"/>
    <lineage>
        <taxon>Eukaryota</taxon>
        <taxon>Metazoa</taxon>
        <taxon>Ecdysozoa</taxon>
        <taxon>Nematoda</taxon>
        <taxon>Chromadorea</taxon>
        <taxon>Rhabditida</taxon>
        <taxon>Spirurina</taxon>
        <taxon>Spiruromorpha</taxon>
        <taxon>Spiruroidea</taxon>
        <taxon>Gongylonematidae</taxon>
        <taxon>Gongylonema</taxon>
    </lineage>
</organism>